<proteinExistence type="predicted"/>
<keyword evidence="2" id="KW-0812">Transmembrane</keyword>
<comment type="caution">
    <text evidence="4">The sequence shown here is derived from an EMBL/GenBank/DDBJ whole genome shotgun (WGS) entry which is preliminary data.</text>
</comment>
<dbReference type="Pfam" id="PF13514">
    <property type="entry name" value="AAA_27"/>
    <property type="match status" value="1"/>
</dbReference>
<sequence>MKIISLEIYGYGQLMSRKIKFDQSFMQIYGENEAGKSTIQAFIHSILFGFPTKKENEPRLEPRLGNQYGGKLELEFDGQKVEVERVKGRVTGDVKVYLSNGKIKDEEWLKQKLNYINKKTYQGIFSFNVLGLQDIHKNLTEDQLQMYLLQAGALGSTEFTGMSDLMQSEKEALYKKNGKNPVLNVQLEQLNDLEIKIKNEEKKLSEYERLQDERDKISRRLNQLKDNLGNLTNRLTNKEKEIFLHNDVVEWKKLETNLNIEPYEFPEQGIERYESAVRSNESIKRDLTLRNEKLAQVVHTLDHVNVMSERDEKALNSIRQRESDIKEKHQELKQLNKQIDDTERDNELLRQDIGWNDEYLDVDTSEAMKTHIAEVNRVKEENVVEREQIKRTLNQLDIERDRYNNNVDRLHNDLVSDENYEQKKVYNQKALELGEKKSLYKKMEESFKKQKEESEKRSKQYKLASCIGGILLIAIAIYAFIASQLIFSAIFAIVGIILVVLSFFIKSKNLDHDQAFSKEIDELEEKVKHLKQFYDLDFNLDEQTKMRQELEGYYQSQEILNTKKAELKKELEQVEEIIEQKERALKETKASIHVSNQLSSQLLNDALTTIKKIKQNRFEIKRLTKLRDEKHSDLEAFYLEAESIVSHARLHYQKVSLFHDVKQALDEHQKEFNIQSRNVEQQALLTNEITALSKRLEENNNVIQSLFSFINVEDEESYYRHHKSYISYNEDMERFNYLTELLNNHNYDYDKNTQLSYMTKTDLENERNQLELQVDEYNDNYLNVQAELSDLNAKINHMETDETLSALRHEYHLLKDKVNETANDWAALSYLQNLVEAHIKQIKDKRLPYVVKDATDILSALTEDRYNQVIYEDQNVQVRHENGQVFHPTELSQSTKELLYIALRFSLIKSLQKYYPFPIIVDDAFVHFDKHRKEIMIKYLMSMSEDIQILYITCNKDQNVPQKQTITLTKIEGAKSK</sequence>
<feature type="transmembrane region" description="Helical" evidence="2">
    <location>
        <begin position="486"/>
        <end position="505"/>
    </location>
</feature>
<protein>
    <submittedName>
        <fullName evidence="4">DNA repair protein Rad50</fullName>
    </submittedName>
</protein>
<keyword evidence="2" id="KW-0472">Membrane</keyword>
<dbReference type="RefSeq" id="WP_107557130.1">
    <property type="nucleotide sequence ID" value="NZ_PZFK01000016.1"/>
</dbReference>
<evidence type="ECO:0000313" key="4">
    <source>
        <dbReference type="EMBL" id="PTI29284.1"/>
    </source>
</evidence>
<feature type="domain" description="YhaN AAA" evidence="3">
    <location>
        <begin position="1"/>
        <end position="201"/>
    </location>
</feature>
<reference evidence="4 5" key="1">
    <citation type="journal article" date="2016" name="Front. Microbiol.">
        <title>Comprehensive Phylogenetic Analysis of Bovine Non-aureus Staphylococci Species Based on Whole-Genome Sequencing.</title>
        <authorList>
            <person name="Naushad S."/>
            <person name="Barkema H.W."/>
            <person name="Luby C."/>
            <person name="Condas L.A."/>
            <person name="Nobrega D.B."/>
            <person name="Carson D.A."/>
            <person name="De Buck J."/>
        </authorList>
    </citation>
    <scope>NUCLEOTIDE SEQUENCE [LARGE SCALE GENOMIC DNA]</scope>
    <source>
        <strain evidence="4 5">SNUC 2204</strain>
    </source>
</reference>
<name>A0A2T4PSI7_9STAP</name>
<organism evidence="4 5">
    <name type="scientific">Mammaliicoccus vitulinus</name>
    <dbReference type="NCBI Taxonomy" id="71237"/>
    <lineage>
        <taxon>Bacteria</taxon>
        <taxon>Bacillati</taxon>
        <taxon>Bacillota</taxon>
        <taxon>Bacilli</taxon>
        <taxon>Bacillales</taxon>
        <taxon>Staphylococcaceae</taxon>
        <taxon>Mammaliicoccus</taxon>
    </lineage>
</organism>
<feature type="coiled-coil region" evidence="1">
    <location>
        <begin position="315"/>
        <end position="413"/>
    </location>
</feature>
<feature type="coiled-coil region" evidence="1">
    <location>
        <begin position="183"/>
        <end position="241"/>
    </location>
</feature>
<gene>
    <name evidence="4" type="ORF">BU072_08825</name>
</gene>
<dbReference type="InterPro" id="IPR027417">
    <property type="entry name" value="P-loop_NTPase"/>
</dbReference>
<dbReference type="Proteomes" id="UP000241209">
    <property type="component" value="Unassembled WGS sequence"/>
</dbReference>
<keyword evidence="2" id="KW-1133">Transmembrane helix</keyword>
<evidence type="ECO:0000256" key="1">
    <source>
        <dbReference type="SAM" id="Coils"/>
    </source>
</evidence>
<dbReference type="PANTHER" id="PTHR41259">
    <property type="entry name" value="DOUBLE-STRAND BREAK REPAIR RAD50 ATPASE, PUTATIVE-RELATED"/>
    <property type="match status" value="1"/>
</dbReference>
<dbReference type="InterPro" id="IPR038734">
    <property type="entry name" value="YhaN_AAA"/>
</dbReference>
<dbReference type="SUPFAM" id="SSF52540">
    <property type="entry name" value="P-loop containing nucleoside triphosphate hydrolases"/>
    <property type="match status" value="2"/>
</dbReference>
<evidence type="ECO:0000256" key="2">
    <source>
        <dbReference type="SAM" id="Phobius"/>
    </source>
</evidence>
<dbReference type="AlphaFoldDB" id="A0A2T4PSI7"/>
<dbReference type="STRING" id="1167632.GCA_000286335_01321"/>
<dbReference type="PANTHER" id="PTHR41259:SF1">
    <property type="entry name" value="DOUBLE-STRAND BREAK REPAIR RAD50 ATPASE, PUTATIVE-RELATED"/>
    <property type="match status" value="1"/>
</dbReference>
<dbReference type="Gene3D" id="3.40.50.300">
    <property type="entry name" value="P-loop containing nucleotide triphosphate hydrolases"/>
    <property type="match status" value="2"/>
</dbReference>
<keyword evidence="1" id="KW-0175">Coiled coil</keyword>
<feature type="coiled-coil region" evidence="1">
    <location>
        <begin position="557"/>
        <end position="591"/>
    </location>
</feature>
<evidence type="ECO:0000313" key="5">
    <source>
        <dbReference type="Proteomes" id="UP000241209"/>
    </source>
</evidence>
<feature type="transmembrane region" description="Helical" evidence="2">
    <location>
        <begin position="461"/>
        <end position="480"/>
    </location>
</feature>
<dbReference type="EMBL" id="PZFK01000016">
    <property type="protein sequence ID" value="PTI29284.1"/>
    <property type="molecule type" value="Genomic_DNA"/>
</dbReference>
<evidence type="ECO:0000259" key="3">
    <source>
        <dbReference type="Pfam" id="PF13514"/>
    </source>
</evidence>
<accession>A0A2T4PSI7</accession>
<feature type="coiled-coil region" evidence="1">
    <location>
        <begin position="760"/>
        <end position="801"/>
    </location>
</feature>